<dbReference type="PANTHER" id="PTHR33933">
    <property type="entry name" value="NUCLEOTIDYLTRANSFERASE"/>
    <property type="match status" value="1"/>
</dbReference>
<sequence>MEEIVKKAKAIITEEVERAGYQVRRILLFGSRAKGKARPDSDWDFFVITDRELPYHERREIVNRIHWRFVENGFWGDIFIQSEEVVEKRKGNTGFLTYYALKEGVEI</sequence>
<dbReference type="InterPro" id="IPR043519">
    <property type="entry name" value="NT_sf"/>
</dbReference>
<dbReference type="Gene3D" id="3.30.460.10">
    <property type="entry name" value="Beta Polymerase, domain 2"/>
    <property type="match status" value="1"/>
</dbReference>
<comment type="caution">
    <text evidence="2">The sequence shown here is derived from an EMBL/GenBank/DDBJ whole genome shotgun (WGS) entry which is preliminary data.</text>
</comment>
<dbReference type="Pfam" id="PF18765">
    <property type="entry name" value="Polbeta"/>
    <property type="match status" value="1"/>
</dbReference>
<evidence type="ECO:0000259" key="1">
    <source>
        <dbReference type="Pfam" id="PF18765"/>
    </source>
</evidence>
<dbReference type="AlphaFoldDB" id="A0A2H5XFM1"/>
<name>A0A2H5XFM1_9BACT</name>
<dbReference type="InterPro" id="IPR052548">
    <property type="entry name" value="Type_VII_TA_antitoxin"/>
</dbReference>
<feature type="domain" description="Polymerase beta nucleotidyltransferase" evidence="1">
    <location>
        <begin position="22"/>
        <end position="66"/>
    </location>
</feature>
<dbReference type="PANTHER" id="PTHR33933:SF3">
    <property type="entry name" value="PROTEIN ADENYLYLTRANSFERASE MJ0604-RELATED"/>
    <property type="match status" value="1"/>
</dbReference>
<gene>
    <name evidence="2" type="ORF">HRbin17_02509</name>
</gene>
<evidence type="ECO:0000313" key="2">
    <source>
        <dbReference type="EMBL" id="GBC99976.1"/>
    </source>
</evidence>
<proteinExistence type="predicted"/>
<reference evidence="3" key="1">
    <citation type="submission" date="2017-09" db="EMBL/GenBank/DDBJ databases">
        <title>Metaegenomics of thermophilic ammonia-oxidizing enrichment culture.</title>
        <authorList>
            <person name="Kato S."/>
            <person name="Suzuki K."/>
        </authorList>
    </citation>
    <scope>NUCLEOTIDE SEQUENCE [LARGE SCALE GENOMIC DNA]</scope>
</reference>
<dbReference type="Proteomes" id="UP000236173">
    <property type="component" value="Unassembled WGS sequence"/>
</dbReference>
<protein>
    <recommendedName>
        <fullName evidence="1">Polymerase beta nucleotidyltransferase domain-containing protein</fullName>
    </recommendedName>
</protein>
<accession>A0A2H5XFM1</accession>
<dbReference type="EMBL" id="BEHT01000045">
    <property type="protein sequence ID" value="GBC99976.1"/>
    <property type="molecule type" value="Genomic_DNA"/>
</dbReference>
<dbReference type="CDD" id="cd05403">
    <property type="entry name" value="NT_KNTase_like"/>
    <property type="match status" value="1"/>
</dbReference>
<organism evidence="2 3">
    <name type="scientific">Candidatus Fervidibacter japonicus</name>
    <dbReference type="NCBI Taxonomy" id="2035412"/>
    <lineage>
        <taxon>Bacteria</taxon>
        <taxon>Candidatus Fervidibacterota</taxon>
        <taxon>Candidatus Fervidibacter</taxon>
    </lineage>
</organism>
<dbReference type="SUPFAM" id="SSF81301">
    <property type="entry name" value="Nucleotidyltransferase"/>
    <property type="match status" value="1"/>
</dbReference>
<evidence type="ECO:0000313" key="3">
    <source>
        <dbReference type="Proteomes" id="UP000236173"/>
    </source>
</evidence>
<dbReference type="InterPro" id="IPR041633">
    <property type="entry name" value="Polbeta"/>
</dbReference>